<name>A0AAD3NJD9_LATJO</name>
<dbReference type="Proteomes" id="UP001279410">
    <property type="component" value="Unassembled WGS sequence"/>
</dbReference>
<dbReference type="AlphaFoldDB" id="A0AAD3NJD9"/>
<organism evidence="2 3">
    <name type="scientific">Lates japonicus</name>
    <name type="common">Japanese lates</name>
    <dbReference type="NCBI Taxonomy" id="270547"/>
    <lineage>
        <taxon>Eukaryota</taxon>
        <taxon>Metazoa</taxon>
        <taxon>Chordata</taxon>
        <taxon>Craniata</taxon>
        <taxon>Vertebrata</taxon>
        <taxon>Euteleostomi</taxon>
        <taxon>Actinopterygii</taxon>
        <taxon>Neopterygii</taxon>
        <taxon>Teleostei</taxon>
        <taxon>Neoteleostei</taxon>
        <taxon>Acanthomorphata</taxon>
        <taxon>Carangaria</taxon>
        <taxon>Carangaria incertae sedis</taxon>
        <taxon>Centropomidae</taxon>
        <taxon>Lates</taxon>
    </lineage>
</organism>
<protein>
    <submittedName>
        <fullName evidence="2">Uncharacterized protein</fullName>
    </submittedName>
</protein>
<feature type="region of interest" description="Disordered" evidence="1">
    <location>
        <begin position="87"/>
        <end position="189"/>
    </location>
</feature>
<reference evidence="2" key="1">
    <citation type="submission" date="2022-08" db="EMBL/GenBank/DDBJ databases">
        <title>Genome sequencing of akame (Lates japonicus).</title>
        <authorList>
            <person name="Hashiguchi Y."/>
            <person name="Takahashi H."/>
        </authorList>
    </citation>
    <scope>NUCLEOTIDE SEQUENCE</scope>
    <source>
        <strain evidence="2">Kochi</strain>
    </source>
</reference>
<feature type="compositionally biased region" description="Polar residues" evidence="1">
    <location>
        <begin position="90"/>
        <end position="100"/>
    </location>
</feature>
<evidence type="ECO:0000313" key="2">
    <source>
        <dbReference type="EMBL" id="GLD74006.1"/>
    </source>
</evidence>
<comment type="caution">
    <text evidence="2">The sequence shown here is derived from an EMBL/GenBank/DDBJ whole genome shotgun (WGS) entry which is preliminary data.</text>
</comment>
<sequence>MHAGSGEVGPIHLPPLPLKVVSQQQVKKLSKRSSASSLRLDSQHPQLDRCGFEEQKLPMIPGVVKQDNANKEGIQLRRDRLMPLHLLPDENTTQASSSGAWSAGRKPETPALRPNTELNSMCKLPEIKSAQAKRSRPRSGDRHGPPNVLAPISEGTEELGKKLKLPPIANKQRAESPTMDKAKKKKKVM</sequence>
<evidence type="ECO:0000256" key="1">
    <source>
        <dbReference type="SAM" id="MobiDB-lite"/>
    </source>
</evidence>
<feature type="compositionally biased region" description="Basic and acidic residues" evidence="1">
    <location>
        <begin position="172"/>
        <end position="181"/>
    </location>
</feature>
<feature type="region of interest" description="Disordered" evidence="1">
    <location>
        <begin position="24"/>
        <end position="49"/>
    </location>
</feature>
<keyword evidence="3" id="KW-1185">Reference proteome</keyword>
<evidence type="ECO:0000313" key="3">
    <source>
        <dbReference type="Proteomes" id="UP001279410"/>
    </source>
</evidence>
<accession>A0AAD3NJD9</accession>
<gene>
    <name evidence="2" type="ORF">AKAME5_002533300</name>
</gene>
<proteinExistence type="predicted"/>
<dbReference type="EMBL" id="BRZM01001945">
    <property type="protein sequence ID" value="GLD74006.1"/>
    <property type="molecule type" value="Genomic_DNA"/>
</dbReference>